<dbReference type="SUPFAM" id="SSF53448">
    <property type="entry name" value="Nucleotide-diphospho-sugar transferases"/>
    <property type="match status" value="1"/>
</dbReference>
<keyword evidence="1" id="KW-1133">Transmembrane helix</keyword>
<accession>A0A0N4ZM62</accession>
<proteinExistence type="predicted"/>
<evidence type="ECO:0000256" key="1">
    <source>
        <dbReference type="SAM" id="Phobius"/>
    </source>
</evidence>
<keyword evidence="1" id="KW-0472">Membrane</keyword>
<dbReference type="PANTHER" id="PTHR31562">
    <property type="entry name" value="PROTEIN CBG18972"/>
    <property type="match status" value="1"/>
</dbReference>
<dbReference type="Gene3D" id="3.90.550.10">
    <property type="entry name" value="Spore Coat Polysaccharide Biosynthesis Protein SpsA, Chain A"/>
    <property type="match status" value="1"/>
</dbReference>
<feature type="transmembrane region" description="Helical" evidence="1">
    <location>
        <begin position="5"/>
        <end position="24"/>
    </location>
</feature>
<organism evidence="2 3">
    <name type="scientific">Parastrongyloides trichosuri</name>
    <name type="common">Possum-specific nematode worm</name>
    <dbReference type="NCBI Taxonomy" id="131310"/>
    <lineage>
        <taxon>Eukaryota</taxon>
        <taxon>Metazoa</taxon>
        <taxon>Ecdysozoa</taxon>
        <taxon>Nematoda</taxon>
        <taxon>Chromadorea</taxon>
        <taxon>Rhabditida</taxon>
        <taxon>Tylenchina</taxon>
        <taxon>Panagrolaimomorpha</taxon>
        <taxon>Strongyloidoidea</taxon>
        <taxon>Strongyloididae</taxon>
        <taxon>Parastrongyloides</taxon>
    </lineage>
</organism>
<sequence length="379" mass="44809">MRHKLILSILSILYVGLLLLFLNYNSTNLFQSRFYPIQEYNSQMKEFKTLHEVGIEKYAIISVVDEIRPDSYKLATDTVHCYAHAYNYSYIMVSMKNEKEIAKKCTQQDIMFVRHCFLAEYLELHKEIDYVLFIDADTVVMNPYHTLVEYAPKGNEEFLMYSRIFNYEIACGSFFFKNSVYSRNFLRDFANFYYQVPKSMHGSDNAAIQSLILEKYGEGKFVEERKVCYAVWNRSKNWDDIWDFEACMINLLEKISETEPLSTKLMTFDHGKVVVVGKESKRRWIRDGALTNSLFCKNDFLFHGYKGVQSAMPFLGINDFVFTPELCINRPLPYLWNFKKDSMIECSYRNEMIGNTVNRTRGEFYRDLKDSGYLEKYKN</sequence>
<dbReference type="AlphaFoldDB" id="A0A0N4ZM62"/>
<reference evidence="3" key="1">
    <citation type="submission" date="2017-02" db="UniProtKB">
        <authorList>
            <consortium name="WormBaseParasite"/>
        </authorList>
    </citation>
    <scope>IDENTIFICATION</scope>
</reference>
<evidence type="ECO:0000313" key="2">
    <source>
        <dbReference type="Proteomes" id="UP000038045"/>
    </source>
</evidence>
<keyword evidence="1" id="KW-0812">Transmembrane</keyword>
<dbReference type="PANTHER" id="PTHR31562:SF2">
    <property type="entry name" value="NUCLEOTIDE-DIPHOSPHO-SUGAR TRANSFERASE"/>
    <property type="match status" value="1"/>
</dbReference>
<dbReference type="WBParaSite" id="PTRK_0000962100.1">
    <property type="protein sequence ID" value="PTRK_0000962100.1"/>
    <property type="gene ID" value="PTRK_0000962100"/>
</dbReference>
<dbReference type="Proteomes" id="UP000038045">
    <property type="component" value="Unplaced"/>
</dbReference>
<evidence type="ECO:0000313" key="3">
    <source>
        <dbReference type="WBParaSite" id="PTRK_0000962100.1"/>
    </source>
</evidence>
<dbReference type="InterPro" id="IPR029044">
    <property type="entry name" value="Nucleotide-diphossugar_trans"/>
</dbReference>
<dbReference type="Pfam" id="PF03314">
    <property type="entry name" value="DUF273"/>
    <property type="match status" value="1"/>
</dbReference>
<protein>
    <submittedName>
        <fullName evidence="3">Hexosyltransferase</fullName>
    </submittedName>
</protein>
<name>A0A0N4ZM62_PARTI</name>
<dbReference type="InterPro" id="IPR004988">
    <property type="entry name" value="DUF273"/>
</dbReference>
<keyword evidence="2" id="KW-1185">Reference proteome</keyword>